<evidence type="ECO:0000256" key="1">
    <source>
        <dbReference type="SAM" id="MobiDB-lite"/>
    </source>
</evidence>
<reference evidence="3" key="1">
    <citation type="journal article" date="2019" name="Int. J. Syst. Evol. Microbiol.">
        <title>The Global Catalogue of Microorganisms (GCM) 10K type strain sequencing project: providing services to taxonomists for standard genome sequencing and annotation.</title>
        <authorList>
            <consortium name="The Broad Institute Genomics Platform"/>
            <consortium name="The Broad Institute Genome Sequencing Center for Infectious Disease"/>
            <person name="Wu L."/>
            <person name="Ma J."/>
        </authorList>
    </citation>
    <scope>NUCLEOTIDE SEQUENCE [LARGE SCALE GENOMIC DNA]</scope>
    <source>
        <strain evidence="3">JCM 15933</strain>
    </source>
</reference>
<name>A0ABP4PC92_9ACTN</name>
<comment type="caution">
    <text evidence="2">The sequence shown here is derived from an EMBL/GenBank/DDBJ whole genome shotgun (WGS) entry which is preliminary data.</text>
</comment>
<feature type="region of interest" description="Disordered" evidence="1">
    <location>
        <begin position="1"/>
        <end position="54"/>
    </location>
</feature>
<accession>A0ABP4PC92</accession>
<evidence type="ECO:0000313" key="3">
    <source>
        <dbReference type="Proteomes" id="UP001501470"/>
    </source>
</evidence>
<feature type="compositionally biased region" description="Low complexity" evidence="1">
    <location>
        <begin position="42"/>
        <end position="54"/>
    </location>
</feature>
<gene>
    <name evidence="2" type="ORF">GCM10009827_117440</name>
</gene>
<sequence length="149" mass="15995">MPPQGSRPARRIRTVDRYSGSRSSSPPTVARAPPTGPRRRSTTGSSRTSARNAIATSRSRSLLLLELRLPLQFLAAHALLAPDLRLAFEVLFQALALQVELILEPGAFELQGLLHLGELVVVALLRGVADVLRVEDLGLPVAKYGSPGS</sequence>
<dbReference type="EMBL" id="BAAAQD010000057">
    <property type="protein sequence ID" value="GAA1576097.1"/>
    <property type="molecule type" value="Genomic_DNA"/>
</dbReference>
<protein>
    <submittedName>
        <fullName evidence="2">Uncharacterized protein</fullName>
    </submittedName>
</protein>
<evidence type="ECO:0000313" key="2">
    <source>
        <dbReference type="EMBL" id="GAA1576097.1"/>
    </source>
</evidence>
<proteinExistence type="predicted"/>
<dbReference type="Proteomes" id="UP001501470">
    <property type="component" value="Unassembled WGS sequence"/>
</dbReference>
<organism evidence="2 3">
    <name type="scientific">Dactylosporangium maewongense</name>
    <dbReference type="NCBI Taxonomy" id="634393"/>
    <lineage>
        <taxon>Bacteria</taxon>
        <taxon>Bacillati</taxon>
        <taxon>Actinomycetota</taxon>
        <taxon>Actinomycetes</taxon>
        <taxon>Micromonosporales</taxon>
        <taxon>Micromonosporaceae</taxon>
        <taxon>Dactylosporangium</taxon>
    </lineage>
</organism>
<keyword evidence="3" id="KW-1185">Reference proteome</keyword>